<dbReference type="InterPro" id="IPR004360">
    <property type="entry name" value="Glyas_Fos-R_dOase_dom"/>
</dbReference>
<evidence type="ECO:0000313" key="2">
    <source>
        <dbReference type="EMBL" id="MDZ8119501.1"/>
    </source>
</evidence>
<sequence length="156" mass="17691">MIVQKKRLGELVLRSEEPEALVKFYHEVIGLELFAAPGTTTFLKVADDLEGHPQLLVIFDSKHAYSGPRHMKSGRADSRSGTLHHFAFALEAKDFALERERLQNMNVALAFDEHPAFGWRSIYMHDPDGNSVELVFYDASILNPDLNRRVLSAIDR</sequence>
<dbReference type="InterPro" id="IPR029068">
    <property type="entry name" value="Glyas_Bleomycin-R_OHBP_Dase"/>
</dbReference>
<reference evidence="2 3" key="1">
    <citation type="journal article" date="2024" name="Appl. Environ. Microbiol.">
        <title>Pontiella agarivorans sp. nov., a novel marine anaerobic bacterium capable of degrading macroalgal polysaccharides and fixing nitrogen.</title>
        <authorList>
            <person name="Liu N."/>
            <person name="Kivenson V."/>
            <person name="Peng X."/>
            <person name="Cui Z."/>
            <person name="Lankiewicz T.S."/>
            <person name="Gosselin K.M."/>
            <person name="English C.J."/>
            <person name="Blair E.M."/>
            <person name="O'Malley M.A."/>
            <person name="Valentine D.L."/>
        </authorList>
    </citation>
    <scope>NUCLEOTIDE SEQUENCE [LARGE SCALE GENOMIC DNA]</scope>
    <source>
        <strain evidence="2 3">NLcol2</strain>
    </source>
</reference>
<proteinExistence type="predicted"/>
<dbReference type="SUPFAM" id="SSF54593">
    <property type="entry name" value="Glyoxalase/Bleomycin resistance protein/Dihydroxybiphenyl dioxygenase"/>
    <property type="match status" value="1"/>
</dbReference>
<dbReference type="PROSITE" id="PS51819">
    <property type="entry name" value="VOC"/>
    <property type="match status" value="1"/>
</dbReference>
<dbReference type="EMBL" id="JARVCO010000010">
    <property type="protein sequence ID" value="MDZ8119501.1"/>
    <property type="molecule type" value="Genomic_DNA"/>
</dbReference>
<dbReference type="Proteomes" id="UP001290861">
    <property type="component" value="Unassembled WGS sequence"/>
</dbReference>
<organism evidence="2 3">
    <name type="scientific">Pontiella agarivorans</name>
    <dbReference type="NCBI Taxonomy" id="3038953"/>
    <lineage>
        <taxon>Bacteria</taxon>
        <taxon>Pseudomonadati</taxon>
        <taxon>Kiritimatiellota</taxon>
        <taxon>Kiritimatiellia</taxon>
        <taxon>Kiritimatiellales</taxon>
        <taxon>Pontiellaceae</taxon>
        <taxon>Pontiella</taxon>
    </lineage>
</organism>
<accession>A0ABU5MZW3</accession>
<evidence type="ECO:0000259" key="1">
    <source>
        <dbReference type="PROSITE" id="PS51819"/>
    </source>
</evidence>
<dbReference type="Gene3D" id="3.10.180.10">
    <property type="entry name" value="2,3-Dihydroxybiphenyl 1,2-Dioxygenase, domain 1"/>
    <property type="match status" value="1"/>
</dbReference>
<dbReference type="RefSeq" id="WP_322609283.1">
    <property type="nucleotide sequence ID" value="NZ_JARVCO010000010.1"/>
</dbReference>
<name>A0ABU5MZW3_9BACT</name>
<gene>
    <name evidence="2" type="ORF">P9H32_12785</name>
</gene>
<dbReference type="InterPro" id="IPR037523">
    <property type="entry name" value="VOC_core"/>
</dbReference>
<feature type="domain" description="VOC" evidence="1">
    <location>
        <begin position="7"/>
        <end position="137"/>
    </location>
</feature>
<evidence type="ECO:0000313" key="3">
    <source>
        <dbReference type="Proteomes" id="UP001290861"/>
    </source>
</evidence>
<dbReference type="Pfam" id="PF00903">
    <property type="entry name" value="Glyoxalase"/>
    <property type="match status" value="1"/>
</dbReference>
<comment type="caution">
    <text evidence="2">The sequence shown here is derived from an EMBL/GenBank/DDBJ whole genome shotgun (WGS) entry which is preliminary data.</text>
</comment>
<keyword evidence="3" id="KW-1185">Reference proteome</keyword>
<protein>
    <submittedName>
        <fullName evidence="2">VOC family protein</fullName>
    </submittedName>
</protein>